<sequence>MTPREHEGMQMMSSSAAMLVMQSQTVSQDESQHEAECGSVSQFLGSCPPSSEVTWKHSTLDPLELIVGKLTPVGTDVHSVVAQKHEIPTAKVSNFQTANNPRCNKCCVATVPVSSFTLSLRRTHPLRIARFTLD</sequence>
<protein>
    <submittedName>
        <fullName evidence="1">(northern house mosquito) hypothetical protein</fullName>
    </submittedName>
</protein>
<dbReference type="AlphaFoldDB" id="A0A8D8DB49"/>
<name>A0A8D8DB49_CULPI</name>
<reference evidence="1" key="1">
    <citation type="submission" date="2021-05" db="EMBL/GenBank/DDBJ databases">
        <authorList>
            <person name="Alioto T."/>
            <person name="Alioto T."/>
            <person name="Gomez Garrido J."/>
        </authorList>
    </citation>
    <scope>NUCLEOTIDE SEQUENCE</scope>
</reference>
<dbReference type="EMBL" id="HBUE01258431">
    <property type="protein sequence ID" value="CAG6557632.1"/>
    <property type="molecule type" value="Transcribed_RNA"/>
</dbReference>
<accession>A0A8D8DB49</accession>
<proteinExistence type="predicted"/>
<evidence type="ECO:0000313" key="1">
    <source>
        <dbReference type="EMBL" id="CAG6506316.1"/>
    </source>
</evidence>
<dbReference type="EMBL" id="HBUE01153391">
    <property type="protein sequence ID" value="CAG6506316.1"/>
    <property type="molecule type" value="Transcribed_RNA"/>
</dbReference>
<organism evidence="1">
    <name type="scientific">Culex pipiens</name>
    <name type="common">House mosquito</name>
    <dbReference type="NCBI Taxonomy" id="7175"/>
    <lineage>
        <taxon>Eukaryota</taxon>
        <taxon>Metazoa</taxon>
        <taxon>Ecdysozoa</taxon>
        <taxon>Arthropoda</taxon>
        <taxon>Hexapoda</taxon>
        <taxon>Insecta</taxon>
        <taxon>Pterygota</taxon>
        <taxon>Neoptera</taxon>
        <taxon>Endopterygota</taxon>
        <taxon>Diptera</taxon>
        <taxon>Nematocera</taxon>
        <taxon>Culicoidea</taxon>
        <taxon>Culicidae</taxon>
        <taxon>Culicinae</taxon>
        <taxon>Culicini</taxon>
        <taxon>Culex</taxon>
        <taxon>Culex</taxon>
    </lineage>
</organism>